<sequence>MSNNSSLANVSDVVDVDRSPLKISIIIATAVLFAYLSSYFFRAGEVIYSPIFAALFLIVFVLQNLFIKSFNKLFLATLLEAIALSLPFYQSFSNYFVLAVLVLFVFLSKASFDSRRELEATIKVRFLRVAKLSLNPAIPTVILFLLVMLTIQGRVFTEEGIGTILRPLTPLMNRYAPTFLPSMPAGELLNDVVVANLGKEELSELNKLPSWAQKQLISKSVTQLAERVGSLIGGEIDLKESITTNLLKAMTSGYSGLNSTFKALLVIGFLILFYSLLRSLTVFIYAPLALFAFVFYELLLAFNFFVIQLESRSREVITLK</sequence>
<feature type="transmembrane region" description="Helical" evidence="1">
    <location>
        <begin position="21"/>
        <end position="41"/>
    </location>
</feature>
<feature type="transmembrane region" description="Helical" evidence="1">
    <location>
        <begin position="284"/>
        <end position="307"/>
    </location>
</feature>
<protein>
    <submittedName>
        <fullName evidence="2">Uncharacterized protein</fullName>
    </submittedName>
</protein>
<dbReference type="Proteomes" id="UP000176479">
    <property type="component" value="Unassembled WGS sequence"/>
</dbReference>
<evidence type="ECO:0000313" key="2">
    <source>
        <dbReference type="EMBL" id="OGI99417.1"/>
    </source>
</evidence>
<proteinExistence type="predicted"/>
<feature type="transmembrane region" description="Helical" evidence="1">
    <location>
        <begin position="95"/>
        <end position="112"/>
    </location>
</feature>
<reference evidence="2 3" key="1">
    <citation type="journal article" date="2016" name="Nat. Commun.">
        <title>Thousands of microbial genomes shed light on interconnected biogeochemical processes in an aquifer system.</title>
        <authorList>
            <person name="Anantharaman K."/>
            <person name="Brown C.T."/>
            <person name="Hug L.A."/>
            <person name="Sharon I."/>
            <person name="Castelle C.J."/>
            <person name="Probst A.J."/>
            <person name="Thomas B.C."/>
            <person name="Singh A."/>
            <person name="Wilkins M.J."/>
            <person name="Karaoz U."/>
            <person name="Brodie E.L."/>
            <person name="Williams K.H."/>
            <person name="Hubbard S.S."/>
            <person name="Banfield J.F."/>
        </authorList>
    </citation>
    <scope>NUCLEOTIDE SEQUENCE [LARGE SCALE GENOMIC DNA]</scope>
</reference>
<comment type="caution">
    <text evidence="2">The sequence shown here is derived from an EMBL/GenBank/DDBJ whole genome shotgun (WGS) entry which is preliminary data.</text>
</comment>
<evidence type="ECO:0000256" key="1">
    <source>
        <dbReference type="SAM" id="Phobius"/>
    </source>
</evidence>
<keyword evidence="1" id="KW-1133">Transmembrane helix</keyword>
<name>A0A1F6XZ52_9BACT</name>
<keyword evidence="1" id="KW-0472">Membrane</keyword>
<feature type="transmembrane region" description="Helical" evidence="1">
    <location>
        <begin position="260"/>
        <end position="277"/>
    </location>
</feature>
<evidence type="ECO:0000313" key="3">
    <source>
        <dbReference type="Proteomes" id="UP000176479"/>
    </source>
</evidence>
<organism evidence="2 3">
    <name type="scientific">Candidatus Nomurabacteria bacterium RIFCSPLOWO2_02_FULL_40_10</name>
    <dbReference type="NCBI Taxonomy" id="1801786"/>
    <lineage>
        <taxon>Bacteria</taxon>
        <taxon>Candidatus Nomuraibacteriota</taxon>
    </lineage>
</organism>
<gene>
    <name evidence="2" type="ORF">A3H53_01370</name>
</gene>
<accession>A0A1F6XZ52</accession>
<dbReference type="AlphaFoldDB" id="A0A1F6XZ52"/>
<keyword evidence="1" id="KW-0812">Transmembrane</keyword>
<feature type="transmembrane region" description="Helical" evidence="1">
    <location>
        <begin position="47"/>
        <end position="66"/>
    </location>
</feature>
<feature type="transmembrane region" description="Helical" evidence="1">
    <location>
        <begin position="132"/>
        <end position="151"/>
    </location>
</feature>
<dbReference type="EMBL" id="MFVK01000022">
    <property type="protein sequence ID" value="OGI99417.1"/>
    <property type="molecule type" value="Genomic_DNA"/>
</dbReference>